<dbReference type="InterPro" id="IPR036560">
    <property type="entry name" value="MADH/AADH_L_sf"/>
</dbReference>
<dbReference type="Proteomes" id="UP000053300">
    <property type="component" value="Unassembled WGS sequence"/>
</dbReference>
<dbReference type="GO" id="GO:0016638">
    <property type="term" value="F:oxidoreductase activity, acting on the CH-NH2 group of donors"/>
    <property type="evidence" value="ECO:0007669"/>
    <property type="project" value="InterPro"/>
</dbReference>
<name>A0A0W7Z135_9BURK</name>
<dbReference type="GO" id="GO:0009308">
    <property type="term" value="P:amine metabolic process"/>
    <property type="evidence" value="ECO:0007669"/>
    <property type="project" value="InterPro"/>
</dbReference>
<dbReference type="RefSeq" id="WP_058879828.1">
    <property type="nucleotide sequence ID" value="NZ_LPXH01000025.1"/>
</dbReference>
<sequence length="179" mass="19475">MKNLFNSIFKTIDGMFEKRARHAARTMGRRHWLAKTGTLMAGAALTPLLPFDRSLGMAYAAGSDAMDPGECTYWRYCALDGNLCSESGGSMTTCPPGSEASKVAWVGTCHNPADGKDYLVSYNDCCGKPSVNNAKFCFRSEGERPGYRMGLHNDVNWCMANTQKGYHCTVAMVVGMADA</sequence>
<reference evidence="2 3" key="1">
    <citation type="submission" date="2015-12" db="EMBL/GenBank/DDBJ databases">
        <title>Complete genome sequence of a multi-drug resistant strain Acidovorax sp. 12322-1.</title>
        <authorList>
            <person name="Ming D."/>
            <person name="Wang M."/>
            <person name="Hu S."/>
            <person name="Zhou Y."/>
            <person name="Jiang T."/>
        </authorList>
    </citation>
    <scope>NUCLEOTIDE SEQUENCE [LARGE SCALE GENOMIC DNA]</scope>
    <source>
        <strain evidence="2 3">12322-1</strain>
    </source>
</reference>
<accession>A0A0W7Z135</accession>
<dbReference type="SUPFAM" id="SSF57561">
    <property type="entry name" value="Methylamine dehydrogenase, L chain"/>
    <property type="match status" value="1"/>
</dbReference>
<comment type="caution">
    <text evidence="2">The sequence shown here is derived from an EMBL/GenBank/DDBJ whole genome shotgun (WGS) entry which is preliminary data.</text>
</comment>
<evidence type="ECO:0000313" key="2">
    <source>
        <dbReference type="EMBL" id="KUF41148.1"/>
    </source>
</evidence>
<evidence type="ECO:0000313" key="3">
    <source>
        <dbReference type="Proteomes" id="UP000053300"/>
    </source>
</evidence>
<proteinExistence type="predicted"/>
<dbReference type="AlphaFoldDB" id="A0A0W7Z135"/>
<gene>
    <name evidence="2" type="ORF">AS359_10205</name>
</gene>
<protein>
    <submittedName>
        <fullName evidence="2">Amine dehydrogenase</fullName>
    </submittedName>
</protein>
<feature type="domain" description="Methylamine/Aralkylamine dehydrogenase light chain C-terminal" evidence="1">
    <location>
        <begin position="66"/>
        <end position="175"/>
    </location>
</feature>
<organism evidence="2 3">
    <name type="scientific">Comamonas kerstersii</name>
    <dbReference type="NCBI Taxonomy" id="225992"/>
    <lineage>
        <taxon>Bacteria</taxon>
        <taxon>Pseudomonadati</taxon>
        <taxon>Pseudomonadota</taxon>
        <taxon>Betaproteobacteria</taxon>
        <taxon>Burkholderiales</taxon>
        <taxon>Comamonadaceae</taxon>
        <taxon>Comamonas</taxon>
    </lineage>
</organism>
<keyword evidence="3" id="KW-1185">Reference proteome</keyword>
<evidence type="ECO:0000259" key="1">
    <source>
        <dbReference type="Pfam" id="PF02975"/>
    </source>
</evidence>
<dbReference type="EMBL" id="LPXH01000025">
    <property type="protein sequence ID" value="KUF41148.1"/>
    <property type="molecule type" value="Genomic_DNA"/>
</dbReference>
<dbReference type="Pfam" id="PF02975">
    <property type="entry name" value="Me-amine-dh_L"/>
    <property type="match status" value="1"/>
</dbReference>
<dbReference type="Gene3D" id="2.60.30.10">
    <property type="entry name" value="Methylamine/Aralkylamine dehydrogenase light chain"/>
    <property type="match status" value="1"/>
</dbReference>
<dbReference type="InterPro" id="IPR013504">
    <property type="entry name" value="MADH/AADH_Ltc_C_dom"/>
</dbReference>
<dbReference type="GO" id="GO:0042597">
    <property type="term" value="C:periplasmic space"/>
    <property type="evidence" value="ECO:0007669"/>
    <property type="project" value="InterPro"/>
</dbReference>